<protein>
    <submittedName>
        <fullName evidence="3">16S rRNA pseudouridylate synthase</fullName>
    </submittedName>
</protein>
<proteinExistence type="predicted"/>
<dbReference type="GO" id="GO:0003723">
    <property type="term" value="F:RNA binding"/>
    <property type="evidence" value="ECO:0007669"/>
    <property type="project" value="UniProtKB-KW"/>
</dbReference>
<evidence type="ECO:0000259" key="2">
    <source>
        <dbReference type="Pfam" id="PF01479"/>
    </source>
</evidence>
<dbReference type="PANTHER" id="PTHR47683">
    <property type="entry name" value="PSEUDOURIDINE SYNTHASE FAMILY PROTEIN-RELATED"/>
    <property type="match status" value="1"/>
</dbReference>
<evidence type="ECO:0000256" key="1">
    <source>
        <dbReference type="PROSITE-ProRule" id="PRU00182"/>
    </source>
</evidence>
<dbReference type="PROSITE" id="PS50889">
    <property type="entry name" value="S4"/>
    <property type="match status" value="1"/>
</dbReference>
<dbReference type="InterPro" id="IPR002942">
    <property type="entry name" value="S4_RNA-bd"/>
</dbReference>
<reference evidence="3 4" key="1">
    <citation type="submission" date="2017-09" db="EMBL/GenBank/DDBJ databases">
        <title>Genome sequence of Lactobacillus brevis D7.</title>
        <authorList>
            <person name="Kwon M.-S."/>
            <person name="Lim S.K."/>
            <person name="Choi H.-J."/>
        </authorList>
    </citation>
    <scope>NUCLEOTIDE SEQUENCE [LARGE SCALE GENOMIC DNA]</scope>
    <source>
        <strain evidence="3 4">D7</strain>
    </source>
</reference>
<dbReference type="GO" id="GO:0009982">
    <property type="term" value="F:pseudouridine synthase activity"/>
    <property type="evidence" value="ECO:0007669"/>
    <property type="project" value="InterPro"/>
</dbReference>
<feature type="domain" description="RNA-binding S4" evidence="2">
    <location>
        <begin position="16"/>
        <end position="47"/>
    </location>
</feature>
<dbReference type="InterPro" id="IPR036986">
    <property type="entry name" value="S4_RNA-bd_sf"/>
</dbReference>
<dbReference type="EMBL" id="NVYO01000001">
    <property type="protein sequence ID" value="PBQ23462.1"/>
    <property type="molecule type" value="Genomic_DNA"/>
</dbReference>
<dbReference type="SUPFAM" id="SSF55120">
    <property type="entry name" value="Pseudouridine synthase"/>
    <property type="match status" value="1"/>
</dbReference>
<dbReference type="GO" id="GO:0001522">
    <property type="term" value="P:pseudouridine synthesis"/>
    <property type="evidence" value="ECO:0007669"/>
    <property type="project" value="InterPro"/>
</dbReference>
<dbReference type="AlphaFoldDB" id="A0A2A3TWN7"/>
<comment type="caution">
    <text evidence="3">The sequence shown here is derived from an EMBL/GenBank/DDBJ whole genome shotgun (WGS) entry which is preliminary data.</text>
</comment>
<dbReference type="RefSeq" id="WP_096109892.1">
    <property type="nucleotide sequence ID" value="NZ_BJLW01000005.1"/>
</dbReference>
<accession>A0A2A3TWN7</accession>
<evidence type="ECO:0000313" key="4">
    <source>
        <dbReference type="Proteomes" id="UP000217918"/>
    </source>
</evidence>
<dbReference type="Proteomes" id="UP000217918">
    <property type="component" value="Unassembled WGS sequence"/>
</dbReference>
<organism evidence="3 4">
    <name type="scientific">Levilactobacillus brevis</name>
    <name type="common">Lactobacillus brevis</name>
    <dbReference type="NCBI Taxonomy" id="1580"/>
    <lineage>
        <taxon>Bacteria</taxon>
        <taxon>Bacillati</taxon>
        <taxon>Bacillota</taxon>
        <taxon>Bacilli</taxon>
        <taxon>Lactobacillales</taxon>
        <taxon>Lactobacillaceae</taxon>
        <taxon>Levilactobacillus</taxon>
    </lineage>
</organism>
<dbReference type="InterPro" id="IPR050343">
    <property type="entry name" value="RsuA_PseudoU_synthase"/>
</dbReference>
<dbReference type="PANTHER" id="PTHR47683:SF2">
    <property type="entry name" value="RNA-BINDING S4 DOMAIN-CONTAINING PROTEIN"/>
    <property type="match status" value="1"/>
</dbReference>
<evidence type="ECO:0000313" key="3">
    <source>
        <dbReference type="EMBL" id="PBQ23462.1"/>
    </source>
</evidence>
<dbReference type="Gene3D" id="3.10.290.10">
    <property type="entry name" value="RNA-binding S4 domain"/>
    <property type="match status" value="1"/>
</dbReference>
<dbReference type="SUPFAM" id="SSF55174">
    <property type="entry name" value="Alpha-L RNA-binding motif"/>
    <property type="match status" value="1"/>
</dbReference>
<dbReference type="Pfam" id="PF01479">
    <property type="entry name" value="S4"/>
    <property type="match status" value="1"/>
</dbReference>
<gene>
    <name evidence="3" type="ORF">CNR29_05365</name>
</gene>
<keyword evidence="1" id="KW-0694">RNA-binding</keyword>
<sequence length="229" mass="25210">MNIERYLTEHHQGTPGQIFRLLRQGRVKVNDRLIDSPRETVDTSDQVTVDGLAVTGRRPQYLVFNKPVGVQTDLTPVVPHSLGSMLNALDQQQSLQILADLPRTIAGLTLVTDDNAFLTEVQGQTWPSTLRVQLTGTTPLTLPQNIAAEVVEQRPDQVHQWTMLTLQTTALDSVTAWLESLSRVSGAINRIGWGPIKLSPDLAVGTYRGLFPQEIDALLTPATTSSLEK</sequence>
<dbReference type="GO" id="GO:0006396">
    <property type="term" value="P:RNA processing"/>
    <property type="evidence" value="ECO:0007669"/>
    <property type="project" value="UniProtKB-ARBA"/>
</dbReference>
<dbReference type="GO" id="GO:0140098">
    <property type="term" value="F:catalytic activity, acting on RNA"/>
    <property type="evidence" value="ECO:0007669"/>
    <property type="project" value="UniProtKB-ARBA"/>
</dbReference>
<dbReference type="CDD" id="cd00165">
    <property type="entry name" value="S4"/>
    <property type="match status" value="1"/>
</dbReference>
<dbReference type="InterPro" id="IPR020103">
    <property type="entry name" value="PsdUridine_synth_cat_dom_sf"/>
</dbReference>
<name>A0A2A3TWN7_LEVBR</name>